<dbReference type="AlphaFoldDB" id="A0A1P8KG28"/>
<name>A0A1P8KG28_9BURK</name>
<evidence type="ECO:0000313" key="2">
    <source>
        <dbReference type="EMBL" id="APW44921.1"/>
    </source>
</evidence>
<accession>A0A1P8KG28</accession>
<dbReference type="KEGG" id="rsb:RS694_15935"/>
<dbReference type="STRING" id="1484693.RS694_15935"/>
<reference evidence="2 3" key="1">
    <citation type="submission" date="2017-01" db="EMBL/GenBank/DDBJ databases">
        <authorList>
            <person name="Mah S.A."/>
            <person name="Swanson W.J."/>
            <person name="Moy G.W."/>
            <person name="Vacquier V.D."/>
        </authorList>
    </citation>
    <scope>NUCLEOTIDE SEQUENCE [LARGE SCALE GENOMIC DNA]</scope>
    <source>
        <strain evidence="2 3">DSM 22694</strain>
    </source>
</reference>
<feature type="transmembrane region" description="Helical" evidence="1">
    <location>
        <begin position="13"/>
        <end position="32"/>
    </location>
</feature>
<keyword evidence="1" id="KW-1133">Transmembrane helix</keyword>
<feature type="transmembrane region" description="Helical" evidence="1">
    <location>
        <begin position="41"/>
        <end position="63"/>
    </location>
</feature>
<evidence type="ECO:0000256" key="1">
    <source>
        <dbReference type="SAM" id="Phobius"/>
    </source>
</evidence>
<feature type="transmembrane region" description="Helical" evidence="1">
    <location>
        <begin position="69"/>
        <end position="87"/>
    </location>
</feature>
<keyword evidence="1" id="KW-0812">Transmembrane</keyword>
<keyword evidence="1" id="KW-0472">Membrane</keyword>
<evidence type="ECO:0000313" key="3">
    <source>
        <dbReference type="Proteomes" id="UP000186110"/>
    </source>
</evidence>
<keyword evidence="3" id="KW-1185">Reference proteome</keyword>
<proteinExistence type="predicted"/>
<dbReference type="EMBL" id="CP019239">
    <property type="protein sequence ID" value="APW44921.1"/>
    <property type="molecule type" value="Genomic_DNA"/>
</dbReference>
<sequence>MGPLDLLNHLLNFMAPALAVGLVLAALGPVFMRKKPVANTLLAQAAINTIAGTLALLIGLWFFGRDGKMASYTALVFVAATSQWWAMRR</sequence>
<dbReference type="Proteomes" id="UP000186110">
    <property type="component" value="Chromosome"/>
</dbReference>
<gene>
    <name evidence="2" type="ORF">RS694_15935</name>
</gene>
<dbReference type="eggNOG" id="ENOG5032Y0F">
    <property type="taxonomic scope" value="Bacteria"/>
</dbReference>
<protein>
    <submittedName>
        <fullName evidence="2">Uncharacterized protein</fullName>
    </submittedName>
</protein>
<organism evidence="2 3">
    <name type="scientific">Rhodoferax saidenbachensis</name>
    <dbReference type="NCBI Taxonomy" id="1484693"/>
    <lineage>
        <taxon>Bacteria</taxon>
        <taxon>Pseudomonadati</taxon>
        <taxon>Pseudomonadota</taxon>
        <taxon>Betaproteobacteria</taxon>
        <taxon>Burkholderiales</taxon>
        <taxon>Comamonadaceae</taxon>
        <taxon>Rhodoferax</taxon>
    </lineage>
</organism>